<dbReference type="KEGG" id="cohn:KCTCHS21_03300"/>
<dbReference type="OrthoDB" id="2657755at2"/>
<evidence type="ECO:0000313" key="3">
    <source>
        <dbReference type="Proteomes" id="UP000289856"/>
    </source>
</evidence>
<accession>A0A3T1CYP7</accession>
<sequence length="326" mass="36894">MGRGEGTDSVKNLKHHSISDHQIEEINVIDSIMTRIVPLQSGGVNRSFRPAKRLTVYMTVLFIVLLASASVYAASEFIQIRNHAGDVKIQSVVLDQEAKITPYEKENSAPKPTYRDQVLELVKSGQVLAYYVRNSGSNPNIQFLHDTNIFTSYNDFKELLLRTSAPIIKEPTNLPDGFKFKYGSVMPILPNEYDDRTSAEHARLLELFQQRASAEQNLNLFVEEAKWSEANISELEYEKDSMNLRIQAMKNMIGMEIAFSSEFTQETMTFGGTEAIFAKASMLGSKSYEAVWYDENQDIHYHVTASGKVDLTEKQFKLIVENLVKG</sequence>
<dbReference type="EMBL" id="AP019400">
    <property type="protein sequence ID" value="BBI30931.1"/>
    <property type="molecule type" value="Genomic_DNA"/>
</dbReference>
<protein>
    <recommendedName>
        <fullName evidence="4">DUF4367 domain-containing protein</fullName>
    </recommendedName>
</protein>
<proteinExistence type="predicted"/>
<keyword evidence="1" id="KW-1133">Transmembrane helix</keyword>
<gene>
    <name evidence="2" type="ORF">KCTCHS21_03300</name>
</gene>
<organism evidence="2 3">
    <name type="scientific">Cohnella abietis</name>
    <dbReference type="NCBI Taxonomy" id="2507935"/>
    <lineage>
        <taxon>Bacteria</taxon>
        <taxon>Bacillati</taxon>
        <taxon>Bacillota</taxon>
        <taxon>Bacilli</taxon>
        <taxon>Bacillales</taxon>
        <taxon>Paenibacillaceae</taxon>
        <taxon>Cohnella</taxon>
    </lineage>
</organism>
<dbReference type="Proteomes" id="UP000289856">
    <property type="component" value="Chromosome"/>
</dbReference>
<dbReference type="AlphaFoldDB" id="A0A3T1CYP7"/>
<evidence type="ECO:0008006" key="4">
    <source>
        <dbReference type="Google" id="ProtNLM"/>
    </source>
</evidence>
<keyword evidence="1" id="KW-0472">Membrane</keyword>
<keyword evidence="1" id="KW-0812">Transmembrane</keyword>
<keyword evidence="3" id="KW-1185">Reference proteome</keyword>
<dbReference type="RefSeq" id="WP_130604829.1">
    <property type="nucleotide sequence ID" value="NZ_AP019400.1"/>
</dbReference>
<evidence type="ECO:0000313" key="2">
    <source>
        <dbReference type="EMBL" id="BBI30931.1"/>
    </source>
</evidence>
<feature type="transmembrane region" description="Helical" evidence="1">
    <location>
        <begin position="54"/>
        <end position="74"/>
    </location>
</feature>
<evidence type="ECO:0000256" key="1">
    <source>
        <dbReference type="SAM" id="Phobius"/>
    </source>
</evidence>
<name>A0A3T1CYP7_9BACL</name>
<reference evidence="2 3" key="1">
    <citation type="submission" date="2019-01" db="EMBL/GenBank/DDBJ databases">
        <title>Complete genome sequence of Cohnella hallensis HS21 isolated from Korean fir (Abies koreana) rhizospheric soil.</title>
        <authorList>
            <person name="Jiang L."/>
            <person name="Kang S.W."/>
            <person name="Kim S."/>
            <person name="Jung J."/>
            <person name="Kim C.Y."/>
            <person name="Kim D.H."/>
            <person name="Kim S.W."/>
            <person name="Lee J."/>
        </authorList>
    </citation>
    <scope>NUCLEOTIDE SEQUENCE [LARGE SCALE GENOMIC DNA]</scope>
    <source>
        <strain evidence="2 3">HS21</strain>
    </source>
</reference>